<accession>B6AGP5</accession>
<dbReference type="RefSeq" id="XP_002141735.1">
    <property type="nucleotide sequence ID" value="XM_002141699.1"/>
</dbReference>
<dbReference type="AlphaFoldDB" id="B6AGP5"/>
<name>B6AGP5_CRYMR</name>
<dbReference type="Proteomes" id="UP000001460">
    <property type="component" value="Unassembled WGS sequence"/>
</dbReference>
<keyword evidence="3" id="KW-1185">Reference proteome</keyword>
<dbReference type="CDD" id="cd01791">
    <property type="entry name" value="Ubl_UBL5"/>
    <property type="match status" value="1"/>
</dbReference>
<dbReference type="SUPFAM" id="SSF54236">
    <property type="entry name" value="Ubiquitin-like"/>
    <property type="match status" value="1"/>
</dbReference>
<dbReference type="GeneID" id="6996943"/>
<dbReference type="PANTHER" id="PTHR13042">
    <property type="entry name" value="UBIQUITIN-LIKE PROTEIN 5"/>
    <property type="match status" value="1"/>
</dbReference>
<reference evidence="2" key="1">
    <citation type="submission" date="2008-06" db="EMBL/GenBank/DDBJ databases">
        <authorList>
            <person name="Lorenzi H."/>
            <person name="Inman J."/>
            <person name="Miller J."/>
            <person name="Schobel S."/>
            <person name="Amedeo P."/>
            <person name="Caler E.V."/>
            <person name="da Silva J."/>
        </authorList>
    </citation>
    <scope>NUCLEOTIDE SEQUENCE [LARGE SCALE GENOMIC DNA]</scope>
    <source>
        <strain evidence="2">RN66</strain>
    </source>
</reference>
<organism evidence="2 3">
    <name type="scientific">Cryptosporidium muris (strain RN66)</name>
    <dbReference type="NCBI Taxonomy" id="441375"/>
    <lineage>
        <taxon>Eukaryota</taxon>
        <taxon>Sar</taxon>
        <taxon>Alveolata</taxon>
        <taxon>Apicomplexa</taxon>
        <taxon>Conoidasida</taxon>
        <taxon>Coccidia</taxon>
        <taxon>Eucoccidiorida</taxon>
        <taxon>Eimeriorina</taxon>
        <taxon>Cryptosporidiidae</taxon>
        <taxon>Cryptosporidium</taxon>
    </lineage>
</organism>
<dbReference type="OrthoDB" id="3881at2759"/>
<dbReference type="eggNOG" id="KOG3493">
    <property type="taxonomic scope" value="Eukaryota"/>
</dbReference>
<protein>
    <recommendedName>
        <fullName evidence="4">Ubiquitin-like protein 5</fullName>
    </recommendedName>
</protein>
<dbReference type="InterPro" id="IPR039732">
    <property type="entry name" value="Hub1/Ubl5"/>
</dbReference>
<dbReference type="Gene3D" id="3.10.20.90">
    <property type="entry name" value="Phosphatidylinositol 3-kinase Catalytic Subunit, Chain A, domain 1"/>
    <property type="match status" value="1"/>
</dbReference>
<dbReference type="VEuPathDB" id="CryptoDB:CMU_035580"/>
<dbReference type="EMBL" id="DS989733">
    <property type="protein sequence ID" value="EEA07386.1"/>
    <property type="molecule type" value="Genomic_DNA"/>
</dbReference>
<sequence>MIEIILNDRLGRKIRVKCNSDDTIGDVKKLVAAHTGKIKFTRALKSLIYLPGTRWEKIRIQKWYTTYKDHITLEDYEIKDGMGLELYYN</sequence>
<evidence type="ECO:0000313" key="2">
    <source>
        <dbReference type="EMBL" id="EEA07386.1"/>
    </source>
</evidence>
<keyword evidence="1" id="KW-0833">Ubl conjugation pathway</keyword>
<evidence type="ECO:0008006" key="4">
    <source>
        <dbReference type="Google" id="ProtNLM"/>
    </source>
</evidence>
<evidence type="ECO:0000313" key="3">
    <source>
        <dbReference type="Proteomes" id="UP000001460"/>
    </source>
</evidence>
<dbReference type="STRING" id="441375.B6AGP5"/>
<proteinExistence type="predicted"/>
<dbReference type="InterPro" id="IPR029071">
    <property type="entry name" value="Ubiquitin-like_domsf"/>
</dbReference>
<dbReference type="OMA" id="GMSLEMQ"/>
<gene>
    <name evidence="2" type="ORF">CMU_035580</name>
</gene>
<evidence type="ECO:0000256" key="1">
    <source>
        <dbReference type="ARBA" id="ARBA00022786"/>
    </source>
</evidence>